<dbReference type="Pfam" id="PF11146">
    <property type="entry name" value="DUF2905"/>
    <property type="match status" value="1"/>
</dbReference>
<organism evidence="2 3">
    <name type="scientific">Desulfoferula mesophila</name>
    <dbReference type="NCBI Taxonomy" id="3058419"/>
    <lineage>
        <taxon>Bacteria</taxon>
        <taxon>Pseudomonadati</taxon>
        <taxon>Thermodesulfobacteriota</taxon>
        <taxon>Desulfarculia</taxon>
        <taxon>Desulfarculales</taxon>
        <taxon>Desulfarculaceae</taxon>
        <taxon>Desulfoferula</taxon>
    </lineage>
</organism>
<name>A0AAU9F5I4_9BACT</name>
<protein>
    <recommendedName>
        <fullName evidence="4">DUF2905 domain-containing protein</fullName>
    </recommendedName>
</protein>
<keyword evidence="1" id="KW-0812">Transmembrane</keyword>
<dbReference type="PANTHER" id="PTHR36443:SF1">
    <property type="entry name" value="BSR5223 PROTEIN"/>
    <property type="match status" value="1"/>
</dbReference>
<dbReference type="EMBL" id="AP028679">
    <property type="protein sequence ID" value="BEQ17022.1"/>
    <property type="molecule type" value="Genomic_DNA"/>
</dbReference>
<gene>
    <name evidence="2" type="ORF">FAK_40880</name>
</gene>
<dbReference type="KEGG" id="dmp:FAK_40880"/>
<keyword evidence="3" id="KW-1185">Reference proteome</keyword>
<evidence type="ECO:0000256" key="1">
    <source>
        <dbReference type="SAM" id="Phobius"/>
    </source>
</evidence>
<sequence length="74" mass="8278">MNPQLGKLLVILGLALAGLGALLWLGPKLGIFSWLGKLPGDFSWRGKNFSFYFPLGTSILISLLLTLIFWLFRR</sequence>
<feature type="transmembrane region" description="Helical" evidence="1">
    <location>
        <begin position="49"/>
        <end position="72"/>
    </location>
</feature>
<dbReference type="PANTHER" id="PTHR36443">
    <property type="entry name" value="BSR5223 PROTEIN"/>
    <property type="match status" value="1"/>
</dbReference>
<evidence type="ECO:0000313" key="3">
    <source>
        <dbReference type="Proteomes" id="UP001366166"/>
    </source>
</evidence>
<keyword evidence="1" id="KW-0472">Membrane</keyword>
<dbReference type="Proteomes" id="UP001366166">
    <property type="component" value="Chromosome"/>
</dbReference>
<keyword evidence="1" id="KW-1133">Transmembrane helix</keyword>
<dbReference type="InterPro" id="IPR021320">
    <property type="entry name" value="DUF2905"/>
</dbReference>
<proteinExistence type="predicted"/>
<accession>A0AAU9F5I4</accession>
<evidence type="ECO:0000313" key="2">
    <source>
        <dbReference type="EMBL" id="BEQ17022.1"/>
    </source>
</evidence>
<evidence type="ECO:0008006" key="4">
    <source>
        <dbReference type="Google" id="ProtNLM"/>
    </source>
</evidence>
<dbReference type="AlphaFoldDB" id="A0AAU9F5I4"/>
<dbReference type="RefSeq" id="WP_338603677.1">
    <property type="nucleotide sequence ID" value="NZ_AP028679.1"/>
</dbReference>
<reference evidence="3" key="1">
    <citation type="journal article" date="2023" name="Arch. Microbiol.">
        <title>Desulfoferula mesophilus gen. nov. sp. nov., a mesophilic sulfate-reducing bacterium isolated from a brackish lake sediment.</title>
        <authorList>
            <person name="Watanabe T."/>
            <person name="Yabe T."/>
            <person name="Tsuji J.M."/>
            <person name="Fukui M."/>
        </authorList>
    </citation>
    <scope>NUCLEOTIDE SEQUENCE [LARGE SCALE GENOMIC DNA]</scope>
    <source>
        <strain evidence="3">12FAK</strain>
    </source>
</reference>